<organism evidence="1 2">
    <name type="scientific">candidate division WS6 bacterium GW2011_GWF2_39_15</name>
    <dbReference type="NCBI Taxonomy" id="1619100"/>
    <lineage>
        <taxon>Bacteria</taxon>
        <taxon>Candidatus Dojkabacteria</taxon>
    </lineage>
</organism>
<evidence type="ECO:0000313" key="1">
    <source>
        <dbReference type="EMBL" id="KKR05803.1"/>
    </source>
</evidence>
<protein>
    <submittedName>
        <fullName evidence="1">Uncharacterized protein</fullName>
    </submittedName>
</protein>
<dbReference type="Proteomes" id="UP000034799">
    <property type="component" value="Unassembled WGS sequence"/>
</dbReference>
<reference evidence="1 2" key="1">
    <citation type="journal article" date="2015" name="Nature">
        <title>rRNA introns, odd ribosomes, and small enigmatic genomes across a large radiation of phyla.</title>
        <authorList>
            <person name="Brown C.T."/>
            <person name="Hug L.A."/>
            <person name="Thomas B.C."/>
            <person name="Sharon I."/>
            <person name="Castelle C.J."/>
            <person name="Singh A."/>
            <person name="Wilkins M.J."/>
            <person name="Williams K.H."/>
            <person name="Banfield J.F."/>
        </authorList>
    </citation>
    <scope>NUCLEOTIDE SEQUENCE [LARGE SCALE GENOMIC DNA]</scope>
</reference>
<proteinExistence type="predicted"/>
<accession>A0A0G0MRL1</accession>
<dbReference type="AlphaFoldDB" id="A0A0G0MRL1"/>
<comment type="caution">
    <text evidence="1">The sequence shown here is derived from an EMBL/GenBank/DDBJ whole genome shotgun (WGS) entry which is preliminary data.</text>
</comment>
<evidence type="ECO:0000313" key="2">
    <source>
        <dbReference type="Proteomes" id="UP000034799"/>
    </source>
</evidence>
<dbReference type="EMBL" id="LBWK01000002">
    <property type="protein sequence ID" value="KKR05803.1"/>
    <property type="molecule type" value="Genomic_DNA"/>
</dbReference>
<name>A0A0G0MRL1_9BACT</name>
<sequence>MNFFHKSHDSDSGESVNPLDNLKEFKIEEKTSQGHTEIRLIKISSGEPIARQYMDRGVSDRNILPADANRIIEQSRADVWESGVIVSSQFEGQQVGERIWIMGELLLLSSERPVLRYIKDSSDGWASHNLTKVLKELQRRGVTVARQWEGNVGGNRAWLYLLS</sequence>
<gene>
    <name evidence="1" type="ORF">UT34_C0002G0310</name>
</gene>